<keyword evidence="4" id="KW-1185">Reference proteome</keyword>
<dbReference type="EMBL" id="CP073721">
    <property type="protein sequence ID" value="UWZ36470.1"/>
    <property type="molecule type" value="Genomic_DNA"/>
</dbReference>
<dbReference type="InterPro" id="IPR033964">
    <property type="entry name" value="ABBA"/>
</dbReference>
<dbReference type="PANTHER" id="PTHR40627">
    <property type="entry name" value="INDOLE PRENYLTRANSFERASE TDIB-RELATED"/>
    <property type="match status" value="1"/>
</dbReference>
<dbReference type="PANTHER" id="PTHR40627:SF4">
    <property type="entry name" value="PRENYLTRANSFERASE ASQH1-RELATED"/>
    <property type="match status" value="1"/>
</dbReference>
<dbReference type="Pfam" id="PF11991">
    <property type="entry name" value="Trp_DMAT"/>
    <property type="match status" value="1"/>
</dbReference>
<evidence type="ECO:0000313" key="4">
    <source>
        <dbReference type="Proteomes" id="UP001058271"/>
    </source>
</evidence>
<name>A0ABY5Z358_9ACTN</name>
<dbReference type="SFLD" id="SFLDS00036">
    <property type="entry name" value="Aromatic_Prenyltransferase"/>
    <property type="match status" value="1"/>
</dbReference>
<organism evidence="3 4">
    <name type="scientific">Dactylosporangium roseum</name>
    <dbReference type="NCBI Taxonomy" id="47989"/>
    <lineage>
        <taxon>Bacteria</taxon>
        <taxon>Bacillati</taxon>
        <taxon>Actinomycetota</taxon>
        <taxon>Actinomycetes</taxon>
        <taxon>Micromonosporales</taxon>
        <taxon>Micromonosporaceae</taxon>
        <taxon>Dactylosporangium</taxon>
    </lineage>
</organism>
<evidence type="ECO:0000256" key="1">
    <source>
        <dbReference type="ARBA" id="ARBA00022679"/>
    </source>
</evidence>
<dbReference type="SFLD" id="SFLDG01162">
    <property type="entry name" value="I"/>
    <property type="match status" value="1"/>
</dbReference>
<evidence type="ECO:0008006" key="5">
    <source>
        <dbReference type="Google" id="ProtNLM"/>
    </source>
</evidence>
<protein>
    <recommendedName>
        <fullName evidence="5">DMATS type aromatic prenyltransferase</fullName>
    </recommendedName>
</protein>
<evidence type="ECO:0000256" key="2">
    <source>
        <dbReference type="SAM" id="MobiDB-lite"/>
    </source>
</evidence>
<dbReference type="InterPro" id="IPR017795">
    <property type="entry name" value="ABBA_NscD-like"/>
</dbReference>
<reference evidence="3" key="1">
    <citation type="submission" date="2021-04" db="EMBL/GenBank/DDBJ databases">
        <title>Biosynthetic gene clusters of Dactylosporangioum roseum.</title>
        <authorList>
            <person name="Hartkoorn R.C."/>
            <person name="Beaudoing E."/>
            <person name="Hot D."/>
            <person name="Moureu S."/>
        </authorList>
    </citation>
    <scope>NUCLEOTIDE SEQUENCE</scope>
    <source>
        <strain evidence="3">NRRL B-16295</strain>
    </source>
</reference>
<dbReference type="RefSeq" id="WP_260725811.1">
    <property type="nucleotide sequence ID" value="NZ_BAAABS010000027.1"/>
</dbReference>
<proteinExistence type="predicted"/>
<feature type="region of interest" description="Disordered" evidence="2">
    <location>
        <begin position="353"/>
        <end position="384"/>
    </location>
</feature>
<dbReference type="Proteomes" id="UP001058271">
    <property type="component" value="Chromosome"/>
</dbReference>
<sequence length="384" mass="41732">MGDLSVFEHLSGQLARLCHVAGADPGTPIDLLRDLLGPAGSRRLSELPAWPSNVADDHTPVEFSVAFNKGEPPALRILGEAIGSPPGPLPNLSAARSFLDTQVHRFGLSTAKWDRVQDLFATEHPQGEFALWWSLVFRSGRRPEFKVYFNPEVDGVQRAPVLVAEALRRLGFGTSYRTMLDRGVRPGELGRADRLTFFALDLHDVPQARVKLYLTHHGAEVRDVIRAAGAVDDVDVTALADFCAAAGGGTGPFDRRPLVSSYTITQGADKPVGYSLYVPIRSYVHDDEEARDRAAVLLARHGFDSSALDRAITAVTQRPLRAGVGLIAHVSLRLGPPRPGVTVYLSSEAYQVSPPRPRRAPAIRTPAEHPFEQSVELPAERSAA</sequence>
<accession>A0ABY5Z358</accession>
<gene>
    <name evidence="3" type="ORF">Drose_36545</name>
</gene>
<evidence type="ECO:0000313" key="3">
    <source>
        <dbReference type="EMBL" id="UWZ36470.1"/>
    </source>
</evidence>
<keyword evidence="1" id="KW-0808">Transferase</keyword>